<evidence type="ECO:0000313" key="1">
    <source>
        <dbReference type="EMBL" id="KAG6003316.1"/>
    </source>
</evidence>
<comment type="caution">
    <text evidence="1">The sequence shown here is derived from an EMBL/GenBank/DDBJ whole genome shotgun (WGS) entry which is preliminary data.</text>
</comment>
<gene>
    <name evidence="1" type="ORF">E4U43_000937</name>
</gene>
<name>A0A9P7N9D2_9HYPO</name>
<accession>A0A9P7N9D2</accession>
<evidence type="ECO:0000313" key="2">
    <source>
        <dbReference type="Proteomes" id="UP000748025"/>
    </source>
</evidence>
<protein>
    <submittedName>
        <fullName evidence="1">Uncharacterized protein</fullName>
    </submittedName>
</protein>
<organism evidence="1 2">
    <name type="scientific">Claviceps pusilla</name>
    <dbReference type="NCBI Taxonomy" id="123648"/>
    <lineage>
        <taxon>Eukaryota</taxon>
        <taxon>Fungi</taxon>
        <taxon>Dikarya</taxon>
        <taxon>Ascomycota</taxon>
        <taxon>Pezizomycotina</taxon>
        <taxon>Sordariomycetes</taxon>
        <taxon>Hypocreomycetidae</taxon>
        <taxon>Hypocreales</taxon>
        <taxon>Clavicipitaceae</taxon>
        <taxon>Claviceps</taxon>
    </lineage>
</organism>
<reference evidence="1" key="1">
    <citation type="journal article" date="2020" name="bioRxiv">
        <title>Whole genome comparisons of ergot fungi reveals the divergence and evolution of species within the genus Claviceps are the result of varying mechanisms driving genome evolution and host range expansion.</title>
        <authorList>
            <person name="Wyka S.A."/>
            <person name="Mondo S.J."/>
            <person name="Liu M."/>
            <person name="Dettman J."/>
            <person name="Nalam V."/>
            <person name="Broders K.D."/>
        </authorList>
    </citation>
    <scope>NUCLEOTIDE SEQUENCE</scope>
    <source>
        <strain evidence="1">CCC 602</strain>
    </source>
</reference>
<dbReference type="Proteomes" id="UP000748025">
    <property type="component" value="Unassembled WGS sequence"/>
</dbReference>
<dbReference type="AlphaFoldDB" id="A0A9P7N9D2"/>
<proteinExistence type="predicted"/>
<sequence>MSLTPVRVRGKRKTSSSSIIPNLAMDSPWCHKKIKRSLVSVRASHSSRHRPSLQNLPVELLESILLYSTNLALPRSSPLLGAKLSGKATLLRLFIVVFHDTWDQCFGMPKGKLQGSRSSRKEKSFRCEGDVSFQSNMLELPWVDIDFILQAQQAWADRYARDRCYQHSLPFAGEDGELNPHAHNHEDGSSYFNSRACFEADYEQAVKWPAFLTTTSSSSSTTGSSTATNTTWGTQDVHPLVRIPMDLITDPWDEEKKRRLFWLIRGGVHLGADGQTSSIPWEVKLACLDAAVISAEEPDSLVINCLISDWIFRGLPEDAARKQLVNLSRRIEWGGDPPETKEILRRIATALNLDLQLPEYYRLPG</sequence>
<dbReference type="OrthoDB" id="4167490at2759"/>
<keyword evidence="2" id="KW-1185">Reference proteome</keyword>
<dbReference type="EMBL" id="SRPW01001291">
    <property type="protein sequence ID" value="KAG6003316.1"/>
    <property type="molecule type" value="Genomic_DNA"/>
</dbReference>